<comment type="subcellular location">
    <subcellularLocation>
        <location evidence="1">Membrane</location>
        <topology evidence="1">Multi-pass membrane protein</topology>
    </subcellularLocation>
</comment>
<feature type="transmembrane region" description="Helical" evidence="7">
    <location>
        <begin position="97"/>
        <end position="115"/>
    </location>
</feature>
<keyword evidence="3 7" id="KW-0812">Transmembrane</keyword>
<feature type="transmembrane region" description="Helical" evidence="7">
    <location>
        <begin position="154"/>
        <end position="172"/>
    </location>
</feature>
<evidence type="ECO:0000256" key="5">
    <source>
        <dbReference type="ARBA" id="ARBA00023136"/>
    </source>
</evidence>
<feature type="transmembrane region" description="Helical" evidence="7">
    <location>
        <begin position="354"/>
        <end position="373"/>
    </location>
</feature>
<evidence type="ECO:0000313" key="10">
    <source>
        <dbReference type="Proteomes" id="UP000319257"/>
    </source>
</evidence>
<dbReference type="InterPro" id="IPR010573">
    <property type="entry name" value="MFS_Str1/Tri12-like"/>
</dbReference>
<feature type="transmembrane region" description="Helical" evidence="7">
    <location>
        <begin position="410"/>
        <end position="428"/>
    </location>
</feature>
<feature type="region of interest" description="Disordered" evidence="6">
    <location>
        <begin position="609"/>
        <end position="648"/>
    </location>
</feature>
<keyword evidence="10" id="KW-1185">Reference proteome</keyword>
<name>A0A507ALQ9_9PEZI</name>
<feature type="transmembrane region" description="Helical" evidence="7">
    <location>
        <begin position="286"/>
        <end position="308"/>
    </location>
</feature>
<dbReference type="OrthoDB" id="4161376at2759"/>
<feature type="transmembrane region" description="Helical" evidence="7">
    <location>
        <begin position="184"/>
        <end position="206"/>
    </location>
</feature>
<organism evidence="9 10">
    <name type="scientific">Thyridium curvatum</name>
    <dbReference type="NCBI Taxonomy" id="1093900"/>
    <lineage>
        <taxon>Eukaryota</taxon>
        <taxon>Fungi</taxon>
        <taxon>Dikarya</taxon>
        <taxon>Ascomycota</taxon>
        <taxon>Pezizomycotina</taxon>
        <taxon>Sordariomycetes</taxon>
        <taxon>Sordariomycetidae</taxon>
        <taxon>Thyridiales</taxon>
        <taxon>Thyridiaceae</taxon>
        <taxon>Thyridium</taxon>
    </lineage>
</organism>
<dbReference type="PANTHER" id="PTHR23501">
    <property type="entry name" value="MAJOR FACILITATOR SUPERFAMILY"/>
    <property type="match status" value="1"/>
</dbReference>
<dbReference type="InterPro" id="IPR036259">
    <property type="entry name" value="MFS_trans_sf"/>
</dbReference>
<dbReference type="Gene3D" id="1.20.1250.20">
    <property type="entry name" value="MFS general substrate transporter like domains"/>
    <property type="match status" value="1"/>
</dbReference>
<evidence type="ECO:0000259" key="8">
    <source>
        <dbReference type="PROSITE" id="PS50850"/>
    </source>
</evidence>
<dbReference type="InParanoid" id="A0A507ALQ9"/>
<comment type="caution">
    <text evidence="9">The sequence shown here is derived from an EMBL/GenBank/DDBJ whole genome shotgun (WGS) entry which is preliminary data.</text>
</comment>
<keyword evidence="4 7" id="KW-1133">Transmembrane helix</keyword>
<keyword evidence="5 7" id="KW-0472">Membrane</keyword>
<dbReference type="InterPro" id="IPR020846">
    <property type="entry name" value="MFS_dom"/>
</dbReference>
<dbReference type="EMBL" id="SKBQ01000055">
    <property type="protein sequence ID" value="TPX10672.1"/>
    <property type="molecule type" value="Genomic_DNA"/>
</dbReference>
<dbReference type="Pfam" id="PF06609">
    <property type="entry name" value="TRI12"/>
    <property type="match status" value="1"/>
</dbReference>
<evidence type="ECO:0000256" key="4">
    <source>
        <dbReference type="ARBA" id="ARBA00022989"/>
    </source>
</evidence>
<feature type="transmembrane region" description="Helical" evidence="7">
    <location>
        <begin position="127"/>
        <end position="148"/>
    </location>
</feature>
<feature type="domain" description="Major facilitator superfamily (MFS) profile" evidence="8">
    <location>
        <begin position="45"/>
        <end position="583"/>
    </location>
</feature>
<dbReference type="GeneID" id="41975853"/>
<feature type="transmembrane region" description="Helical" evidence="7">
    <location>
        <begin position="385"/>
        <end position="404"/>
    </location>
</feature>
<dbReference type="SUPFAM" id="SSF103473">
    <property type="entry name" value="MFS general substrate transporter"/>
    <property type="match status" value="1"/>
</dbReference>
<evidence type="ECO:0000256" key="7">
    <source>
        <dbReference type="SAM" id="Phobius"/>
    </source>
</evidence>
<dbReference type="InterPro" id="IPR005829">
    <property type="entry name" value="Sugar_transporter_CS"/>
</dbReference>
<dbReference type="PANTHER" id="PTHR23501:SF109">
    <property type="entry name" value="MAJOR FACILITATOR SUPERFAMILY (MFS) PROFILE DOMAIN-CONTAINING PROTEIN-RELATED"/>
    <property type="match status" value="1"/>
</dbReference>
<dbReference type="Proteomes" id="UP000319257">
    <property type="component" value="Unassembled WGS sequence"/>
</dbReference>
<evidence type="ECO:0000256" key="6">
    <source>
        <dbReference type="SAM" id="MobiDB-lite"/>
    </source>
</evidence>
<dbReference type="AlphaFoldDB" id="A0A507ALQ9"/>
<feature type="transmembrane region" description="Helical" evidence="7">
    <location>
        <begin position="560"/>
        <end position="579"/>
    </location>
</feature>
<protein>
    <recommendedName>
        <fullName evidence="8">Major facilitator superfamily (MFS) profile domain-containing protein</fullName>
    </recommendedName>
</protein>
<dbReference type="GO" id="GO:0005886">
    <property type="term" value="C:plasma membrane"/>
    <property type="evidence" value="ECO:0007669"/>
    <property type="project" value="TreeGrafter"/>
</dbReference>
<evidence type="ECO:0000256" key="2">
    <source>
        <dbReference type="ARBA" id="ARBA00022448"/>
    </source>
</evidence>
<evidence type="ECO:0000313" key="9">
    <source>
        <dbReference type="EMBL" id="TPX10672.1"/>
    </source>
</evidence>
<sequence>MSGADERSISETKVAGAEHVDRDVAKVVHADGTIDYIDARAVGGDLEEMPLGYFMSVQFIGTLTAQCLASICAYLGWVLPANTLALINADLGNSPNINWVATVWTLGSCIGFLLVGRLSDLFGRKWMVQATTGLGLVGCIIGGCAQNIEMLIVANLFNGLAAAGQLSFGIVMGELVPNKFRGPVVTLIFLSSMPFAVFGPVIARALYNNTASRWRWSYFLGIIFSAVTLVLYQFLYHPPSYEQLHVAGKSKWQAVKEIDFMGIFLFVAGCVLFLIGLSWGGTSYPWASAQTLCTLFIGLATLAAFVVWEGKFCKVQPLMPPRLFRNKGFVGIVLIATFPPFGANSPFFQQAVAAMSYYSLTILWPLIISTLYTTDIMEIGWQSSVVGGGVLLGQVLGGFGISYIPKVKLQTIIASVLVMAFLTPLAAITPDTHSMTIAFGVLGLVAIGYVDNIAFPGVTLVWEPQDIGLATGVMGSLRALGGAVAQAMYVNVLNNKLGENIPAYVAPAATGAGLPASSLKALFAGIAASGDLSAVPGASPAVLAAVSAALRRAYQESFKIVFFCTIPFSVILIAASFIVPNMEKFLHLNVAKRLQGHVGQDGEAAAAAAAAGTGSGSGTEAGATSVPMEPVRQAEKRQEQGVPAEQQV</sequence>
<dbReference type="CDD" id="cd06179">
    <property type="entry name" value="MFS_TRI12_like"/>
    <property type="match status" value="1"/>
</dbReference>
<proteinExistence type="predicted"/>
<feature type="transmembrane region" description="Helical" evidence="7">
    <location>
        <begin position="218"/>
        <end position="237"/>
    </location>
</feature>
<evidence type="ECO:0000256" key="1">
    <source>
        <dbReference type="ARBA" id="ARBA00004141"/>
    </source>
</evidence>
<feature type="transmembrane region" description="Helical" evidence="7">
    <location>
        <begin position="59"/>
        <end position="77"/>
    </location>
</feature>
<dbReference type="GO" id="GO:0022857">
    <property type="term" value="F:transmembrane transporter activity"/>
    <property type="evidence" value="ECO:0007669"/>
    <property type="project" value="InterPro"/>
</dbReference>
<keyword evidence="2" id="KW-0813">Transport</keyword>
<reference evidence="9 10" key="1">
    <citation type="submission" date="2019-06" db="EMBL/GenBank/DDBJ databases">
        <title>Draft genome sequence of the filamentous fungus Phialemoniopsis curvata isolated from diesel fuel.</title>
        <authorList>
            <person name="Varaljay V.A."/>
            <person name="Lyon W.J."/>
            <person name="Crouch A.L."/>
            <person name="Drake C.E."/>
            <person name="Hollomon J.M."/>
            <person name="Nadeau L.J."/>
            <person name="Nunn H.S."/>
            <person name="Stevenson B.S."/>
            <person name="Bojanowski C.L."/>
            <person name="Crookes-Goodson W.J."/>
        </authorList>
    </citation>
    <scope>NUCLEOTIDE SEQUENCE [LARGE SCALE GENOMIC DNA]</scope>
    <source>
        <strain evidence="9 10">D216</strain>
    </source>
</reference>
<dbReference type="PROSITE" id="PS50850">
    <property type="entry name" value="MFS"/>
    <property type="match status" value="1"/>
</dbReference>
<feature type="transmembrane region" description="Helical" evidence="7">
    <location>
        <begin position="435"/>
        <end position="455"/>
    </location>
</feature>
<dbReference type="RefSeq" id="XP_030992383.1">
    <property type="nucleotide sequence ID" value="XM_031143257.1"/>
</dbReference>
<accession>A0A507ALQ9</accession>
<feature type="transmembrane region" description="Helical" evidence="7">
    <location>
        <begin position="329"/>
        <end position="348"/>
    </location>
</feature>
<dbReference type="PROSITE" id="PS00216">
    <property type="entry name" value="SUGAR_TRANSPORT_1"/>
    <property type="match status" value="1"/>
</dbReference>
<gene>
    <name evidence="9" type="ORF">E0L32_008406</name>
</gene>
<dbReference type="InterPro" id="IPR053791">
    <property type="entry name" value="MFS_Tri12-like"/>
</dbReference>
<evidence type="ECO:0000256" key="3">
    <source>
        <dbReference type="ARBA" id="ARBA00022692"/>
    </source>
</evidence>
<feature type="transmembrane region" description="Helical" evidence="7">
    <location>
        <begin position="258"/>
        <end position="280"/>
    </location>
</feature>